<dbReference type="EMBL" id="PEJP01000046">
    <property type="protein sequence ID" value="RYO49001.1"/>
    <property type="molecule type" value="Genomic_DNA"/>
</dbReference>
<dbReference type="OrthoDB" id="3692536at2759"/>
<sequence>MPPKAAPPLAPARGVWASTGRNHLAFTTGGAATQTYAQAAAYIQQVAYLLLTRTNPNAVQPVITFGGLLNMNHYQVWYILDKEVADEFRRPLAMASPPIRRVAEFFLRPPGQCAYDAQWTPGGLPNEGPGFSPVVARTTVLVQQLLAGRDSYVKAFVIHSRGALNATPCANNCAAAVRGDKNFTAFAGCISIADEWNGACSNCVWSDHGAQCQLTQHGGGGGPPGLSFRTGGRAIRSPSLDEHWADADD</sequence>
<evidence type="ECO:0000313" key="1">
    <source>
        <dbReference type="EMBL" id="RYO49001.1"/>
    </source>
</evidence>
<dbReference type="AlphaFoldDB" id="A0A4Q4QYX6"/>
<proteinExistence type="predicted"/>
<comment type="caution">
    <text evidence="1">The sequence shown here is derived from an EMBL/GenBank/DDBJ whole genome shotgun (WGS) entry which is preliminary data.</text>
</comment>
<organism evidence="1 2">
    <name type="scientific">Alternaria arborescens</name>
    <dbReference type="NCBI Taxonomy" id="156630"/>
    <lineage>
        <taxon>Eukaryota</taxon>
        <taxon>Fungi</taxon>
        <taxon>Dikarya</taxon>
        <taxon>Ascomycota</taxon>
        <taxon>Pezizomycotina</taxon>
        <taxon>Dothideomycetes</taxon>
        <taxon>Pleosporomycetidae</taxon>
        <taxon>Pleosporales</taxon>
        <taxon>Pleosporineae</taxon>
        <taxon>Pleosporaceae</taxon>
        <taxon>Alternaria</taxon>
        <taxon>Alternaria sect. Alternaria</taxon>
    </lineage>
</organism>
<gene>
    <name evidence="1" type="ORF">AA0113_g9728</name>
</gene>
<name>A0A4Q4QYX6_9PLEO</name>
<keyword evidence="2" id="KW-1185">Reference proteome</keyword>
<accession>A0A4Q4QYX6</accession>
<dbReference type="Proteomes" id="UP000293823">
    <property type="component" value="Unassembled WGS sequence"/>
</dbReference>
<protein>
    <submittedName>
        <fullName evidence="1">Uncharacterized protein</fullName>
    </submittedName>
</protein>
<reference evidence="2" key="1">
    <citation type="journal article" date="2019" name="bioRxiv">
        <title>Genomics, evolutionary history and diagnostics of the Alternaria alternata species group including apple and Asian pear pathotypes.</title>
        <authorList>
            <person name="Armitage A.D."/>
            <person name="Cockerton H.M."/>
            <person name="Sreenivasaprasad S."/>
            <person name="Woodhall J.W."/>
            <person name="Lane C.R."/>
            <person name="Harrison R.J."/>
            <person name="Clarkson J.P."/>
        </authorList>
    </citation>
    <scope>NUCLEOTIDE SEQUENCE [LARGE SCALE GENOMIC DNA]</scope>
    <source>
        <strain evidence="2">RGR 97.0016</strain>
    </source>
</reference>
<dbReference type="InterPro" id="IPR022190">
    <property type="entry name" value="DUF3716"/>
</dbReference>
<dbReference type="Pfam" id="PF12511">
    <property type="entry name" value="DUF3716"/>
    <property type="match status" value="1"/>
</dbReference>
<evidence type="ECO:0000313" key="2">
    <source>
        <dbReference type="Proteomes" id="UP000293823"/>
    </source>
</evidence>